<dbReference type="HOGENOM" id="CLU_139132_0_0_9"/>
<dbReference type="Pfam" id="PF21758">
    <property type="entry name" value="PAC_bac"/>
    <property type="match status" value="1"/>
</dbReference>
<sequence length="126" mass="13656">MVKTSVFRAGKGRFRIELWATITKEGLVVQIYGGEKAHVGAIALSIPRPGLADPEKISCNTTVVPLLGHKDDEIARPIAEEIAKTWRCPVVVVAGIHIDGAGKEDVEMLTNNCWTAARKLIDVIKA</sequence>
<dbReference type="STRING" id="370438.PTH_1426"/>
<evidence type="ECO:0000313" key="2">
    <source>
        <dbReference type="EMBL" id="BAF59607.1"/>
    </source>
</evidence>
<evidence type="ECO:0000259" key="1">
    <source>
        <dbReference type="Pfam" id="PF21758"/>
    </source>
</evidence>
<reference evidence="3" key="1">
    <citation type="journal article" date="2008" name="Genome Res.">
        <title>The genome of Pelotomaculum thermopropionicum reveals niche-associated evolution in anaerobic microbiota.</title>
        <authorList>
            <person name="Kosaka T."/>
            <person name="Kato S."/>
            <person name="Shimoyama T."/>
            <person name="Ishii S."/>
            <person name="Abe T."/>
            <person name="Watanabe K."/>
        </authorList>
    </citation>
    <scope>NUCLEOTIDE SEQUENCE [LARGE SCALE GENOMIC DNA]</scope>
    <source>
        <strain evidence="3">DSM 13744 / JCM 10971 / SI</strain>
    </source>
</reference>
<dbReference type="EMBL" id="AP009389">
    <property type="protein sequence ID" value="BAF59607.1"/>
    <property type="molecule type" value="Genomic_DNA"/>
</dbReference>
<dbReference type="eggNOG" id="COG1443">
    <property type="taxonomic scope" value="Bacteria"/>
</dbReference>
<name>A5D2C8_PELTS</name>
<dbReference type="Proteomes" id="UP000006556">
    <property type="component" value="Chromosome"/>
</dbReference>
<keyword evidence="3" id="KW-1185">Reference proteome</keyword>
<protein>
    <recommendedName>
        <fullName evidence="1">Prenylated flavin chaperone LpdD-like domain-containing protein</fullName>
    </recommendedName>
</protein>
<gene>
    <name evidence="2" type="ordered locus">PTH_1426</name>
</gene>
<feature type="domain" description="Prenylated flavin chaperone LpdD-like" evidence="1">
    <location>
        <begin position="11"/>
        <end position="124"/>
    </location>
</feature>
<dbReference type="KEGG" id="pth:PTH_1426"/>
<accession>A5D2C8</accession>
<dbReference type="InterPro" id="IPR048844">
    <property type="entry name" value="LpdD_chaperone-like"/>
</dbReference>
<evidence type="ECO:0000313" key="3">
    <source>
        <dbReference type="Proteomes" id="UP000006556"/>
    </source>
</evidence>
<proteinExistence type="predicted"/>
<organism evidence="2 3">
    <name type="scientific">Pelotomaculum thermopropionicum (strain DSM 13744 / JCM 10971 / SI)</name>
    <dbReference type="NCBI Taxonomy" id="370438"/>
    <lineage>
        <taxon>Bacteria</taxon>
        <taxon>Bacillati</taxon>
        <taxon>Bacillota</taxon>
        <taxon>Clostridia</taxon>
        <taxon>Eubacteriales</taxon>
        <taxon>Desulfotomaculaceae</taxon>
        <taxon>Pelotomaculum</taxon>
    </lineage>
</organism>
<dbReference type="AlphaFoldDB" id="A5D2C8"/>